<dbReference type="Proteomes" id="UP001159363">
    <property type="component" value="Chromosome 11"/>
</dbReference>
<reference evidence="3 4" key="1">
    <citation type="submission" date="2023-02" db="EMBL/GenBank/DDBJ databases">
        <title>LHISI_Scaffold_Assembly.</title>
        <authorList>
            <person name="Stuart O.P."/>
            <person name="Cleave R."/>
            <person name="Magrath M.J.L."/>
            <person name="Mikheyev A.S."/>
        </authorList>
    </citation>
    <scope>NUCLEOTIDE SEQUENCE [LARGE SCALE GENOMIC DNA]</scope>
    <source>
        <strain evidence="3">Daus_M_001</strain>
        <tissue evidence="3">Leg muscle</tissue>
    </source>
</reference>
<evidence type="ECO:0000259" key="2">
    <source>
        <dbReference type="PROSITE" id="PS50994"/>
    </source>
</evidence>
<dbReference type="PANTHER" id="PTHR37984:SF5">
    <property type="entry name" value="PROTEIN NYNRIN-LIKE"/>
    <property type="match status" value="1"/>
</dbReference>
<dbReference type="SUPFAM" id="SSF53098">
    <property type="entry name" value="Ribonuclease H-like"/>
    <property type="match status" value="1"/>
</dbReference>
<dbReference type="EMBL" id="JARBHB010000012">
    <property type="protein sequence ID" value="KAJ8871626.1"/>
    <property type="molecule type" value="Genomic_DNA"/>
</dbReference>
<evidence type="ECO:0000313" key="3">
    <source>
        <dbReference type="EMBL" id="KAJ8871626.1"/>
    </source>
</evidence>
<protein>
    <recommendedName>
        <fullName evidence="1">RNA-directed DNA polymerase</fullName>
        <ecNumber evidence="1">2.7.7.49</ecNumber>
    </recommendedName>
</protein>
<accession>A0ABQ9GHV9</accession>
<dbReference type="Gene3D" id="1.10.340.70">
    <property type="match status" value="1"/>
</dbReference>
<keyword evidence="4" id="KW-1185">Reference proteome</keyword>
<evidence type="ECO:0000313" key="4">
    <source>
        <dbReference type="Proteomes" id="UP001159363"/>
    </source>
</evidence>
<dbReference type="PANTHER" id="PTHR37984">
    <property type="entry name" value="PROTEIN CBG26694"/>
    <property type="match status" value="1"/>
</dbReference>
<dbReference type="PROSITE" id="PS50994">
    <property type="entry name" value="INTEGRASE"/>
    <property type="match status" value="1"/>
</dbReference>
<dbReference type="Pfam" id="PF17921">
    <property type="entry name" value="Integrase_H2C2"/>
    <property type="match status" value="1"/>
</dbReference>
<dbReference type="InterPro" id="IPR041588">
    <property type="entry name" value="Integrase_H2C2"/>
</dbReference>
<dbReference type="InterPro" id="IPR050951">
    <property type="entry name" value="Retrovirus_Pol_polyprotein"/>
</dbReference>
<name>A0ABQ9GHV9_9NEOP</name>
<comment type="caution">
    <text evidence="3">The sequence shown here is derived from an EMBL/GenBank/DDBJ whole genome shotgun (WGS) entry which is preliminary data.</text>
</comment>
<organism evidence="3 4">
    <name type="scientific">Dryococelus australis</name>
    <dbReference type="NCBI Taxonomy" id="614101"/>
    <lineage>
        <taxon>Eukaryota</taxon>
        <taxon>Metazoa</taxon>
        <taxon>Ecdysozoa</taxon>
        <taxon>Arthropoda</taxon>
        <taxon>Hexapoda</taxon>
        <taxon>Insecta</taxon>
        <taxon>Pterygota</taxon>
        <taxon>Neoptera</taxon>
        <taxon>Polyneoptera</taxon>
        <taxon>Phasmatodea</taxon>
        <taxon>Verophasmatodea</taxon>
        <taxon>Anareolatae</taxon>
        <taxon>Phasmatidae</taxon>
        <taxon>Eurycanthinae</taxon>
        <taxon>Dryococelus</taxon>
    </lineage>
</organism>
<feature type="domain" description="Integrase catalytic" evidence="2">
    <location>
        <begin position="111"/>
        <end position="222"/>
    </location>
</feature>
<dbReference type="InterPro" id="IPR036397">
    <property type="entry name" value="RNaseH_sf"/>
</dbReference>
<sequence>MMPEAFTNFPDWQNENSKRKMIYVHNKARNVLLIYFHSSTSGGHIRQEKLKVLIKCKFFWPSWNQEISKYDKECNNCQLAKQPLNSKGSVPRSRKGNNCILILADDFRKFTILLPLCQTFIRHEIFGGPELLISDYASYFNSQIIKYMCFEWGVRHVNMIPYYPSPNLVECVNKNVMLALSIFHNSDQCGWDLNISQLSLAFNLVPHRTTGFSPIKVFLVGELPSHLLNIWSIPPESFDVSNKKVLENL</sequence>
<evidence type="ECO:0000256" key="1">
    <source>
        <dbReference type="ARBA" id="ARBA00012493"/>
    </source>
</evidence>
<dbReference type="InterPro" id="IPR001584">
    <property type="entry name" value="Integrase_cat-core"/>
</dbReference>
<dbReference type="Gene3D" id="3.30.420.10">
    <property type="entry name" value="Ribonuclease H-like superfamily/Ribonuclease H"/>
    <property type="match status" value="1"/>
</dbReference>
<gene>
    <name evidence="3" type="ORF">PR048_027953</name>
</gene>
<proteinExistence type="predicted"/>
<dbReference type="InterPro" id="IPR012337">
    <property type="entry name" value="RNaseH-like_sf"/>
</dbReference>
<dbReference type="EC" id="2.7.7.49" evidence="1"/>